<organism evidence="1 2">
    <name type="scientific">candidate division MSBL1 archaeon SCGC-AAA259E19</name>
    <dbReference type="NCBI Taxonomy" id="1698264"/>
    <lineage>
        <taxon>Archaea</taxon>
        <taxon>Methanobacteriati</taxon>
        <taxon>Methanobacteriota</taxon>
        <taxon>candidate division MSBL1</taxon>
    </lineage>
</organism>
<sequence>MDIGKTVVRFALRTIDATGYFIISAIEWEQFREVLSELENRQGRPFVHERVAILKGFIYGYAEGKTSVLAVWQDCTKSWTWKALGFSKEPSY</sequence>
<keyword evidence="2" id="KW-1185">Reference proteome</keyword>
<dbReference type="EMBL" id="LHXO01000061">
    <property type="protein sequence ID" value="KXA94392.1"/>
    <property type="molecule type" value="Genomic_DNA"/>
</dbReference>
<proteinExistence type="predicted"/>
<name>A0A133UJL6_9EURY</name>
<dbReference type="Proteomes" id="UP000070284">
    <property type="component" value="Unassembled WGS sequence"/>
</dbReference>
<comment type="caution">
    <text evidence="1">The sequence shown here is derived from an EMBL/GenBank/DDBJ whole genome shotgun (WGS) entry which is preliminary data.</text>
</comment>
<evidence type="ECO:0000313" key="1">
    <source>
        <dbReference type="EMBL" id="KXA94392.1"/>
    </source>
</evidence>
<gene>
    <name evidence="1" type="ORF">AKJ65_04590</name>
</gene>
<feature type="non-terminal residue" evidence="1">
    <location>
        <position position="92"/>
    </location>
</feature>
<reference evidence="1 2" key="1">
    <citation type="journal article" date="2016" name="Sci. Rep.">
        <title>Metabolic traits of an uncultured archaeal lineage -MSBL1- from brine pools of the Red Sea.</title>
        <authorList>
            <person name="Mwirichia R."/>
            <person name="Alam I."/>
            <person name="Rashid M."/>
            <person name="Vinu M."/>
            <person name="Ba-Alawi W."/>
            <person name="Anthony Kamau A."/>
            <person name="Kamanda Ngugi D."/>
            <person name="Goker M."/>
            <person name="Klenk H.P."/>
            <person name="Bajic V."/>
            <person name="Stingl U."/>
        </authorList>
    </citation>
    <scope>NUCLEOTIDE SEQUENCE [LARGE SCALE GENOMIC DNA]</scope>
    <source>
        <strain evidence="1">SCGC-AAA259E19</strain>
    </source>
</reference>
<dbReference type="AlphaFoldDB" id="A0A133UJL6"/>
<accession>A0A133UJL6</accession>
<protein>
    <submittedName>
        <fullName evidence="1">Uncharacterized protein</fullName>
    </submittedName>
</protein>
<evidence type="ECO:0000313" key="2">
    <source>
        <dbReference type="Proteomes" id="UP000070284"/>
    </source>
</evidence>